<reference evidence="5" key="1">
    <citation type="journal article" date="2020" name="Nat. Commun.">
        <title>Genome assembly of wild tea tree DASZ reveals pedigree and selection history of tea varieties.</title>
        <authorList>
            <person name="Zhang W."/>
            <person name="Zhang Y."/>
            <person name="Qiu H."/>
            <person name="Guo Y."/>
            <person name="Wan H."/>
            <person name="Zhang X."/>
            <person name="Scossa F."/>
            <person name="Alseekh S."/>
            <person name="Zhang Q."/>
            <person name="Wang P."/>
            <person name="Xu L."/>
            <person name="Schmidt M.H."/>
            <person name="Jia X."/>
            <person name="Li D."/>
            <person name="Zhu A."/>
            <person name="Guo F."/>
            <person name="Chen W."/>
            <person name="Ni D."/>
            <person name="Usadel B."/>
            <person name="Fernie A.R."/>
            <person name="Wen W."/>
        </authorList>
    </citation>
    <scope>NUCLEOTIDE SEQUENCE [LARGE SCALE GENOMIC DNA]</scope>
    <source>
        <strain evidence="5">cv. G240</strain>
    </source>
</reference>
<dbReference type="InterPro" id="IPR036465">
    <property type="entry name" value="vWFA_dom_sf"/>
</dbReference>
<keyword evidence="5" id="KW-1185">Reference proteome</keyword>
<evidence type="ECO:0000313" key="5">
    <source>
        <dbReference type="Proteomes" id="UP000593564"/>
    </source>
</evidence>
<evidence type="ECO:0000256" key="1">
    <source>
        <dbReference type="SAM" id="MobiDB-lite"/>
    </source>
</evidence>
<accession>A0A7J7HD38</accession>
<dbReference type="Proteomes" id="UP000593564">
    <property type="component" value="Unassembled WGS sequence"/>
</dbReference>
<dbReference type="Pfam" id="PF25043">
    <property type="entry name" value="DUF7788"/>
    <property type="match status" value="1"/>
</dbReference>
<gene>
    <name evidence="4" type="ORF">HYC85_012642</name>
</gene>
<proteinExistence type="predicted"/>
<organism evidence="4 5">
    <name type="scientific">Camellia sinensis</name>
    <name type="common">Tea plant</name>
    <name type="synonym">Thea sinensis</name>
    <dbReference type="NCBI Taxonomy" id="4442"/>
    <lineage>
        <taxon>Eukaryota</taxon>
        <taxon>Viridiplantae</taxon>
        <taxon>Streptophyta</taxon>
        <taxon>Embryophyta</taxon>
        <taxon>Tracheophyta</taxon>
        <taxon>Spermatophyta</taxon>
        <taxon>Magnoliopsida</taxon>
        <taxon>eudicotyledons</taxon>
        <taxon>Gunneridae</taxon>
        <taxon>Pentapetalae</taxon>
        <taxon>asterids</taxon>
        <taxon>Ericales</taxon>
        <taxon>Theaceae</taxon>
        <taxon>Camellia</taxon>
    </lineage>
</organism>
<dbReference type="PANTHER" id="PTHR31373">
    <property type="entry name" value="OS06G0652100 PROTEIN"/>
    <property type="match status" value="1"/>
</dbReference>
<evidence type="ECO:0000259" key="2">
    <source>
        <dbReference type="Pfam" id="PF11443"/>
    </source>
</evidence>
<dbReference type="Pfam" id="PF11443">
    <property type="entry name" value="DUF2828"/>
    <property type="match status" value="1"/>
</dbReference>
<evidence type="ECO:0000259" key="3">
    <source>
        <dbReference type="Pfam" id="PF25043"/>
    </source>
</evidence>
<sequence>MASSLLGPPELRLATATATNPPMGFTENNSATYLSSGNPCLDFFFHIVPDTPPQQVIARLSSAWDHHPLTTLKLRGPRHRKVQQRRVLRGSVMASQTPPQNLACNVKAIADFGYFKDMLEILYRLLEGPQARMMEKTEWNNRKESVLDPNPGRKKRKFTEDKENARSLRLEKNVTTAKKALERYKRDPDYKFLHDRVSDFFAELLRSDMHYYNANELNKISLASKWCPTLDSSYDKATLMCESIARKVFPREEYVEYQDIEEAHYAYRVRDRLRKEVLVPLHKALQLPEVYISANRWNELPYTRVASVAMKLYNKLFYKHDHERFESYLEKVRSGKSTIAAGALLPHEIIRSLHDDNGPEVAELQWKRMVDDVAKQGKLTNCMAICDHEWGIPMEVSVALGLLISELSEEPWKGKLITFSEKPRLHKIKGESLISKTEFIERMHWGESTNFQRVFDRILEVALKGKLGEDQMIKRLFVFSDMEFDQASQNDWETDYKVIQKKFRRKGFQNVPEIVFWNLRDSLATPVPSDQKGVALVSGFSKNLVKLFLEGGGIVNPENVMQQAISGEEYQKLVVFD</sequence>
<dbReference type="Gene3D" id="3.40.50.410">
    <property type="entry name" value="von Willebrand factor, type A domain"/>
    <property type="match status" value="1"/>
</dbReference>
<dbReference type="InterPro" id="IPR056690">
    <property type="entry name" value="DUF7788"/>
</dbReference>
<feature type="domain" description="DUF7788" evidence="3">
    <location>
        <begin position="381"/>
        <end position="567"/>
    </location>
</feature>
<reference evidence="4 5" key="2">
    <citation type="submission" date="2020-07" db="EMBL/GenBank/DDBJ databases">
        <title>Genome assembly of wild tea tree DASZ reveals pedigree and selection history of tea varieties.</title>
        <authorList>
            <person name="Zhang W."/>
        </authorList>
    </citation>
    <scope>NUCLEOTIDE SEQUENCE [LARGE SCALE GENOMIC DNA]</scope>
    <source>
        <strain evidence="5">cv. G240</strain>
        <tissue evidence="4">Leaf</tissue>
    </source>
</reference>
<feature type="region of interest" description="Disordered" evidence="1">
    <location>
        <begin position="143"/>
        <end position="162"/>
    </location>
</feature>
<name>A0A7J7HD38_CAMSI</name>
<evidence type="ECO:0000313" key="4">
    <source>
        <dbReference type="EMBL" id="KAF5950649.1"/>
    </source>
</evidence>
<dbReference type="InterPro" id="IPR058580">
    <property type="entry name" value="DUF2828"/>
</dbReference>
<comment type="caution">
    <text evidence="4">The sequence shown here is derived from an EMBL/GenBank/DDBJ whole genome shotgun (WGS) entry which is preliminary data.</text>
</comment>
<dbReference type="PANTHER" id="PTHR31373:SF24">
    <property type="match status" value="1"/>
</dbReference>
<protein>
    <submittedName>
        <fullName evidence="4">Uncharacterized protein</fullName>
    </submittedName>
</protein>
<dbReference type="AlphaFoldDB" id="A0A7J7HD38"/>
<dbReference type="InterPro" id="IPR011205">
    <property type="entry name" value="UCP015417_vWA"/>
</dbReference>
<dbReference type="EMBL" id="JACBKZ010000005">
    <property type="protein sequence ID" value="KAF5950649.1"/>
    <property type="molecule type" value="Genomic_DNA"/>
</dbReference>
<dbReference type="PIRSF" id="PIRSF015417">
    <property type="entry name" value="T31B5_30_vWA"/>
    <property type="match status" value="1"/>
</dbReference>
<feature type="domain" description="DUF2828" evidence="2">
    <location>
        <begin position="26"/>
        <end position="379"/>
    </location>
</feature>